<keyword evidence="2" id="KW-0646">Protease inhibitor</keyword>
<dbReference type="AlphaFoldDB" id="A0A0Q3QVC5"/>
<keyword evidence="3" id="KW-0722">Serine protease inhibitor</keyword>
<dbReference type="InParanoid" id="A0A0Q3QVC5"/>
<dbReference type="InterPro" id="IPR036354">
    <property type="entry name" value="Prot_inh_pot1_sf"/>
</dbReference>
<evidence type="ECO:0008006" key="8">
    <source>
        <dbReference type="Google" id="ProtNLM"/>
    </source>
</evidence>
<dbReference type="GO" id="GO:0004867">
    <property type="term" value="F:serine-type endopeptidase inhibitor activity"/>
    <property type="evidence" value="ECO:0007669"/>
    <property type="project" value="UniProtKB-KW"/>
</dbReference>
<comment type="similarity">
    <text evidence="1">Belongs to the protease inhibitor I13 (potato type I serine protease inhibitor) family.</text>
</comment>
<dbReference type="EnsemblPlants" id="KQK05306">
    <property type="protein sequence ID" value="KQK05306"/>
    <property type="gene ID" value="BRADI_2g19344v3"/>
</dbReference>
<evidence type="ECO:0000256" key="1">
    <source>
        <dbReference type="ARBA" id="ARBA00008210"/>
    </source>
</evidence>
<dbReference type="Gramene" id="KQK05306">
    <property type="protein sequence ID" value="KQK05306"/>
    <property type="gene ID" value="BRADI_2g19344v3"/>
</dbReference>
<dbReference type="Pfam" id="PF00280">
    <property type="entry name" value="potato_inhibit"/>
    <property type="match status" value="1"/>
</dbReference>
<gene>
    <name evidence="5" type="ORF">BRADI_2g19344v3</name>
</gene>
<keyword evidence="7" id="KW-1185">Reference proteome</keyword>
<name>A0A0Q3QVC5_BRADI</name>
<proteinExistence type="inferred from homology"/>
<evidence type="ECO:0000313" key="5">
    <source>
        <dbReference type="EMBL" id="KQK05306.1"/>
    </source>
</evidence>
<dbReference type="InterPro" id="IPR000864">
    <property type="entry name" value="Prot_inh_pot1"/>
</dbReference>
<sequence>MAGGGDDAPRPADHDETAKTSWPELVSRREIKAALAILKERPDVRIESYDFGRQTAPSEFDPKRVVLYSDDSLVVVATPKIG</sequence>
<dbReference type="PANTHER" id="PTHR33091:SF98">
    <property type="entry name" value="SUBTILISIN INHIBITOR 1"/>
    <property type="match status" value="1"/>
</dbReference>
<dbReference type="GO" id="GO:0009611">
    <property type="term" value="P:response to wounding"/>
    <property type="evidence" value="ECO:0007669"/>
    <property type="project" value="InterPro"/>
</dbReference>
<organism evidence="5">
    <name type="scientific">Brachypodium distachyon</name>
    <name type="common">Purple false brome</name>
    <name type="synonym">Trachynia distachya</name>
    <dbReference type="NCBI Taxonomy" id="15368"/>
    <lineage>
        <taxon>Eukaryota</taxon>
        <taxon>Viridiplantae</taxon>
        <taxon>Streptophyta</taxon>
        <taxon>Embryophyta</taxon>
        <taxon>Tracheophyta</taxon>
        <taxon>Spermatophyta</taxon>
        <taxon>Magnoliopsida</taxon>
        <taxon>Liliopsida</taxon>
        <taxon>Poales</taxon>
        <taxon>Poaceae</taxon>
        <taxon>BOP clade</taxon>
        <taxon>Pooideae</taxon>
        <taxon>Stipodae</taxon>
        <taxon>Brachypodieae</taxon>
        <taxon>Brachypodium</taxon>
    </lineage>
</organism>
<accession>A0A0Q3QVC5</accession>
<evidence type="ECO:0000256" key="3">
    <source>
        <dbReference type="ARBA" id="ARBA00022900"/>
    </source>
</evidence>
<dbReference type="OrthoDB" id="580986at2759"/>
<feature type="compositionally biased region" description="Basic and acidic residues" evidence="4">
    <location>
        <begin position="7"/>
        <end position="18"/>
    </location>
</feature>
<dbReference type="Gene3D" id="3.30.10.10">
    <property type="entry name" value="Trypsin Inhibitor V, subunit A"/>
    <property type="match status" value="1"/>
</dbReference>
<reference evidence="5" key="2">
    <citation type="submission" date="2017-06" db="EMBL/GenBank/DDBJ databases">
        <title>WGS assembly of Brachypodium distachyon.</title>
        <authorList>
            <consortium name="The International Brachypodium Initiative"/>
            <person name="Lucas S."/>
            <person name="Harmon-Smith M."/>
            <person name="Lail K."/>
            <person name="Tice H."/>
            <person name="Grimwood J."/>
            <person name="Bruce D."/>
            <person name="Barry K."/>
            <person name="Shu S."/>
            <person name="Lindquist E."/>
            <person name="Wang M."/>
            <person name="Pitluck S."/>
            <person name="Vogel J.P."/>
            <person name="Garvin D.F."/>
            <person name="Mockler T.C."/>
            <person name="Schmutz J."/>
            <person name="Rokhsar D."/>
            <person name="Bevan M.W."/>
        </authorList>
    </citation>
    <scope>NUCLEOTIDE SEQUENCE</scope>
    <source>
        <strain evidence="5">Bd21</strain>
    </source>
</reference>
<feature type="region of interest" description="Disordered" evidence="4">
    <location>
        <begin position="1"/>
        <end position="23"/>
    </location>
</feature>
<dbReference type="SUPFAM" id="SSF54654">
    <property type="entry name" value="CI-2 family of serine protease inhibitors"/>
    <property type="match status" value="1"/>
</dbReference>
<evidence type="ECO:0000256" key="4">
    <source>
        <dbReference type="SAM" id="MobiDB-lite"/>
    </source>
</evidence>
<dbReference type="Proteomes" id="UP000008810">
    <property type="component" value="Chromosome 2"/>
</dbReference>
<reference evidence="5 6" key="1">
    <citation type="journal article" date="2010" name="Nature">
        <title>Genome sequencing and analysis of the model grass Brachypodium distachyon.</title>
        <authorList>
            <consortium name="International Brachypodium Initiative"/>
        </authorList>
    </citation>
    <scope>NUCLEOTIDE SEQUENCE [LARGE SCALE GENOMIC DNA]</scope>
    <source>
        <strain evidence="5 6">Bd21</strain>
    </source>
</reference>
<evidence type="ECO:0000313" key="6">
    <source>
        <dbReference type="EnsemblPlants" id="KQK05306"/>
    </source>
</evidence>
<protein>
    <recommendedName>
        <fullName evidence="8">Subtilisin inhibitor 1</fullName>
    </recommendedName>
</protein>
<evidence type="ECO:0000313" key="7">
    <source>
        <dbReference type="Proteomes" id="UP000008810"/>
    </source>
</evidence>
<evidence type="ECO:0000256" key="2">
    <source>
        <dbReference type="ARBA" id="ARBA00022690"/>
    </source>
</evidence>
<reference evidence="6" key="3">
    <citation type="submission" date="2018-08" db="UniProtKB">
        <authorList>
            <consortium name="EnsemblPlants"/>
        </authorList>
    </citation>
    <scope>IDENTIFICATION</scope>
    <source>
        <strain evidence="6">cv. Bd21</strain>
    </source>
</reference>
<dbReference type="EMBL" id="CM000881">
    <property type="protein sequence ID" value="KQK05306.1"/>
    <property type="molecule type" value="Genomic_DNA"/>
</dbReference>
<dbReference type="PANTHER" id="PTHR33091">
    <property type="entry name" value="PROTEIN, PUTATIVE, EXPRESSED-RELATED"/>
    <property type="match status" value="1"/>
</dbReference>